<dbReference type="AlphaFoldDB" id="A0A091C702"/>
<proteinExistence type="predicted"/>
<dbReference type="EMBL" id="JPVU01000098">
    <property type="protein sequence ID" value="KFN92430.1"/>
    <property type="molecule type" value="Genomic_DNA"/>
</dbReference>
<gene>
    <name evidence="1" type="ORF">TMUPMC115_0942</name>
</gene>
<protein>
    <submittedName>
        <fullName evidence="1">Uncharacterized protein</fullName>
    </submittedName>
</protein>
<dbReference type="PATRIC" id="fig|1302649.3.peg.944"/>
<dbReference type="Proteomes" id="UP000029380">
    <property type="component" value="Unassembled WGS sequence"/>
</dbReference>
<comment type="caution">
    <text evidence="1">The sequence shown here is derived from an EMBL/GenBank/DDBJ whole genome shotgun (WGS) entry which is preliminary data.</text>
</comment>
<sequence length="41" mass="4684">MNSQVTDIQAEVYEAYSGLDNQEKYEVLQEYGRWGINGGLD</sequence>
<evidence type="ECO:0000313" key="2">
    <source>
        <dbReference type="Proteomes" id="UP000029380"/>
    </source>
</evidence>
<reference evidence="1 2" key="1">
    <citation type="submission" date="2014-08" db="EMBL/GenBank/DDBJ databases">
        <title>Genome sequence of Tetragenococcus muriaticus.</title>
        <authorList>
            <person name="Chuea-nongthon C."/>
            <person name="Rodtong S."/>
            <person name="Yongsawatdigul J."/>
            <person name="Steele J.L."/>
            <person name="Liu X.-y."/>
            <person name="Speers J."/>
            <person name="Glasner J.D."/>
            <person name="Neeno-Eckwall E.C."/>
        </authorList>
    </citation>
    <scope>NUCLEOTIDE SEQUENCE [LARGE SCALE GENOMIC DNA]</scope>
    <source>
        <strain evidence="1 2">PMC-11-5</strain>
    </source>
</reference>
<dbReference type="RefSeq" id="WP_269318259.1">
    <property type="nucleotide sequence ID" value="NZ_JPVU01000098.1"/>
</dbReference>
<evidence type="ECO:0000313" key="1">
    <source>
        <dbReference type="EMBL" id="KFN92430.1"/>
    </source>
</evidence>
<accession>A0A091C702</accession>
<organism evidence="1 2">
    <name type="scientific">Tetragenococcus muriaticus PMC-11-5</name>
    <dbReference type="NCBI Taxonomy" id="1302649"/>
    <lineage>
        <taxon>Bacteria</taxon>
        <taxon>Bacillati</taxon>
        <taxon>Bacillota</taxon>
        <taxon>Bacilli</taxon>
        <taxon>Lactobacillales</taxon>
        <taxon>Enterococcaceae</taxon>
        <taxon>Tetragenococcus</taxon>
    </lineage>
</organism>
<name>A0A091C702_9ENTE</name>